<evidence type="ECO:0000313" key="9">
    <source>
        <dbReference type="EMBL" id="VFU38806.1"/>
    </source>
</evidence>
<protein>
    <recommendedName>
        <fullName evidence="8">Peptidase S8/S53 domain-containing protein</fullName>
    </recommendedName>
</protein>
<evidence type="ECO:0000259" key="8">
    <source>
        <dbReference type="Pfam" id="PF00082"/>
    </source>
</evidence>
<dbReference type="PROSITE" id="PS00138">
    <property type="entry name" value="SUBTILASE_SER"/>
    <property type="match status" value="1"/>
</dbReference>
<dbReference type="GO" id="GO:0004252">
    <property type="term" value="F:serine-type endopeptidase activity"/>
    <property type="evidence" value="ECO:0007669"/>
    <property type="project" value="InterPro"/>
</dbReference>
<dbReference type="EMBL" id="CAADRP010001446">
    <property type="protein sequence ID" value="VFU38806.1"/>
    <property type="molecule type" value="Genomic_DNA"/>
</dbReference>
<dbReference type="GO" id="GO:0005576">
    <property type="term" value="C:extracellular region"/>
    <property type="evidence" value="ECO:0007669"/>
    <property type="project" value="UniProtKB-SubCell"/>
</dbReference>
<reference evidence="9" key="1">
    <citation type="submission" date="2019-03" db="EMBL/GenBank/DDBJ databases">
        <authorList>
            <person name="Mank J."/>
            <person name="Almeida P."/>
        </authorList>
    </citation>
    <scope>NUCLEOTIDE SEQUENCE</scope>
    <source>
        <strain evidence="9">78183</strain>
    </source>
</reference>
<evidence type="ECO:0000256" key="7">
    <source>
        <dbReference type="PROSITE-ProRule" id="PRU01240"/>
    </source>
</evidence>
<keyword evidence="3" id="KW-0645">Protease</keyword>
<gene>
    <name evidence="9" type="ORF">SVIM_LOCUS213284</name>
</gene>
<keyword evidence="5" id="KW-0378">Hydrolase</keyword>
<dbReference type="InterPro" id="IPR000209">
    <property type="entry name" value="Peptidase_S8/S53_dom"/>
</dbReference>
<evidence type="ECO:0000256" key="1">
    <source>
        <dbReference type="ARBA" id="ARBA00004613"/>
    </source>
</evidence>
<dbReference type="InterPro" id="IPR036852">
    <property type="entry name" value="Peptidase_S8/S53_dom_sf"/>
</dbReference>
<dbReference type="SUPFAM" id="SSF52743">
    <property type="entry name" value="Subtilisin-like"/>
    <property type="match status" value="1"/>
</dbReference>
<organism evidence="9">
    <name type="scientific">Salix viminalis</name>
    <name type="common">Common osier</name>
    <name type="synonym">Basket willow</name>
    <dbReference type="NCBI Taxonomy" id="40686"/>
    <lineage>
        <taxon>Eukaryota</taxon>
        <taxon>Viridiplantae</taxon>
        <taxon>Streptophyta</taxon>
        <taxon>Embryophyta</taxon>
        <taxon>Tracheophyta</taxon>
        <taxon>Spermatophyta</taxon>
        <taxon>Magnoliopsida</taxon>
        <taxon>eudicotyledons</taxon>
        <taxon>Gunneridae</taxon>
        <taxon>Pentapetalae</taxon>
        <taxon>rosids</taxon>
        <taxon>fabids</taxon>
        <taxon>Malpighiales</taxon>
        <taxon>Salicaceae</taxon>
        <taxon>Saliceae</taxon>
        <taxon>Salix</taxon>
    </lineage>
</organism>
<evidence type="ECO:0000256" key="2">
    <source>
        <dbReference type="ARBA" id="ARBA00011073"/>
    </source>
</evidence>
<comment type="similarity">
    <text evidence="2 7">Belongs to the peptidase S8 family.</text>
</comment>
<dbReference type="InterPro" id="IPR023828">
    <property type="entry name" value="Peptidase_S8_Ser-AS"/>
</dbReference>
<dbReference type="AlphaFoldDB" id="A0A6N2LDF6"/>
<dbReference type="Pfam" id="PF00082">
    <property type="entry name" value="Peptidase_S8"/>
    <property type="match status" value="1"/>
</dbReference>
<dbReference type="InterPro" id="IPR045051">
    <property type="entry name" value="SBT"/>
</dbReference>
<dbReference type="Gene3D" id="3.40.50.200">
    <property type="entry name" value="Peptidase S8/S53 domain"/>
    <property type="match status" value="1"/>
</dbReference>
<comment type="caution">
    <text evidence="7">Lacks conserved residue(s) required for the propagation of feature annotation.</text>
</comment>
<keyword evidence="4" id="KW-0732">Signal</keyword>
<dbReference type="PROSITE" id="PS51892">
    <property type="entry name" value="SUBTILASE"/>
    <property type="match status" value="1"/>
</dbReference>
<sequence>MTSISSRDAVEIFAYLNSTKNPVATILPTTMVSQYKPAPTIAYFSSRGPSSISRNILKAKPPDIAAPGSNIIAAWTAYNGEATDKSKEIPKFKIMSGTSVACPHVSGLAAEIKSRYPSWSPSAVKSAIMTTGEASQINNMKGPLTAELGAIATAYDYGAGEISTNRASQPGLVYETTAIDYLNFLCYHGYNKSTIKVISKKVPAGFALSKGIKSRSDIQYQLSVNSSFQPHWKTHKESYDETTIAYNSPPCLTQKAIRKTEFAL</sequence>
<comment type="subcellular location">
    <subcellularLocation>
        <location evidence="1">Secreted</location>
    </subcellularLocation>
</comment>
<name>A0A6N2LDF6_SALVM</name>
<dbReference type="Gene3D" id="3.50.30.30">
    <property type="match status" value="1"/>
</dbReference>
<evidence type="ECO:0000256" key="6">
    <source>
        <dbReference type="ARBA" id="ARBA00022825"/>
    </source>
</evidence>
<keyword evidence="6" id="KW-0720">Serine protease</keyword>
<dbReference type="GO" id="GO:0006508">
    <property type="term" value="P:proteolysis"/>
    <property type="evidence" value="ECO:0007669"/>
    <property type="project" value="UniProtKB-KW"/>
</dbReference>
<dbReference type="PANTHER" id="PTHR10795">
    <property type="entry name" value="PROPROTEIN CONVERTASE SUBTILISIN/KEXIN"/>
    <property type="match status" value="1"/>
</dbReference>
<evidence type="ECO:0000256" key="5">
    <source>
        <dbReference type="ARBA" id="ARBA00022801"/>
    </source>
</evidence>
<evidence type="ECO:0000256" key="3">
    <source>
        <dbReference type="ARBA" id="ARBA00022670"/>
    </source>
</evidence>
<accession>A0A6N2LDF6</accession>
<evidence type="ECO:0000256" key="4">
    <source>
        <dbReference type="ARBA" id="ARBA00022729"/>
    </source>
</evidence>
<proteinExistence type="inferred from homology"/>
<feature type="domain" description="Peptidase S8/S53" evidence="8">
    <location>
        <begin position="30"/>
        <end position="135"/>
    </location>
</feature>